<evidence type="ECO:0000256" key="2">
    <source>
        <dbReference type="SAM" id="Phobius"/>
    </source>
</evidence>
<dbReference type="EMBL" id="PDJZ01000006">
    <property type="protein sequence ID" value="RXJ84189.1"/>
    <property type="molecule type" value="Genomic_DNA"/>
</dbReference>
<protein>
    <submittedName>
        <fullName evidence="3">Uncharacterized protein</fullName>
    </submittedName>
</protein>
<sequence length="69" mass="7656">MSKLNNGEPSLHNIDDYNGKESKEKRNTVRLVIILCLVVAAFVVYFKSTSVPTDYVGTPEKPGINTTKN</sequence>
<evidence type="ECO:0000313" key="4">
    <source>
        <dbReference type="Proteomes" id="UP000290870"/>
    </source>
</evidence>
<keyword evidence="2" id="KW-0472">Membrane</keyword>
<evidence type="ECO:0000256" key="1">
    <source>
        <dbReference type="SAM" id="MobiDB-lite"/>
    </source>
</evidence>
<dbReference type="RefSeq" id="WP_128986618.1">
    <property type="nucleotide sequence ID" value="NZ_PDJZ01000006.1"/>
</dbReference>
<keyword evidence="2" id="KW-1133">Transmembrane helix</keyword>
<proteinExistence type="predicted"/>
<reference evidence="3 4" key="1">
    <citation type="submission" date="2017-10" db="EMBL/GenBank/DDBJ databases">
        <title>Genomics of the genus Arcobacter.</title>
        <authorList>
            <person name="Perez-Cataluna A."/>
            <person name="Figueras M.J."/>
        </authorList>
    </citation>
    <scope>NUCLEOTIDE SEQUENCE [LARGE SCALE GENOMIC DNA]</scope>
    <source>
        <strain evidence="3 4">F26</strain>
    </source>
</reference>
<evidence type="ECO:0000313" key="3">
    <source>
        <dbReference type="EMBL" id="RXJ84189.1"/>
    </source>
</evidence>
<feature type="transmembrane region" description="Helical" evidence="2">
    <location>
        <begin position="28"/>
        <end position="46"/>
    </location>
</feature>
<organism evidence="3 4">
    <name type="scientific">Arcobacter cloacae</name>
    <dbReference type="NCBI Taxonomy" id="1054034"/>
    <lineage>
        <taxon>Bacteria</taxon>
        <taxon>Pseudomonadati</taxon>
        <taxon>Campylobacterota</taxon>
        <taxon>Epsilonproteobacteria</taxon>
        <taxon>Campylobacterales</taxon>
        <taxon>Arcobacteraceae</taxon>
        <taxon>Arcobacter</taxon>
    </lineage>
</organism>
<gene>
    <name evidence="3" type="ORF">CRU90_07255</name>
</gene>
<name>A0A4Q0ZD20_9BACT</name>
<feature type="region of interest" description="Disordered" evidence="1">
    <location>
        <begin position="1"/>
        <end position="20"/>
    </location>
</feature>
<accession>A0A4Q0ZD20</accession>
<dbReference type="Proteomes" id="UP000290870">
    <property type="component" value="Unassembled WGS sequence"/>
</dbReference>
<dbReference type="AlphaFoldDB" id="A0A4Q0ZD20"/>
<keyword evidence="2" id="KW-0812">Transmembrane</keyword>
<dbReference type="OrthoDB" id="5365786at2"/>
<comment type="caution">
    <text evidence="3">The sequence shown here is derived from an EMBL/GenBank/DDBJ whole genome shotgun (WGS) entry which is preliminary data.</text>
</comment>